<feature type="compositionally biased region" description="Low complexity" evidence="1">
    <location>
        <begin position="40"/>
        <end position="50"/>
    </location>
</feature>
<feature type="domain" description="DUF4232" evidence="2">
    <location>
        <begin position="92"/>
        <end position="210"/>
    </location>
</feature>
<proteinExistence type="predicted"/>
<evidence type="ECO:0000313" key="4">
    <source>
        <dbReference type="Proteomes" id="UP000182498"/>
    </source>
</evidence>
<dbReference type="EMBL" id="FAUH01000008">
    <property type="protein sequence ID" value="CUU66003.1"/>
    <property type="molecule type" value="Genomic_DNA"/>
</dbReference>
<name>A0A0X2NKK3_9CORY</name>
<feature type="compositionally biased region" description="Low complexity" evidence="1">
    <location>
        <begin position="63"/>
        <end position="75"/>
    </location>
</feature>
<dbReference type="RefSeq" id="WP_073883974.1">
    <property type="nucleotide sequence ID" value="NZ_FAUH01000008.1"/>
</dbReference>
<dbReference type="Pfam" id="PF14016">
    <property type="entry name" value="DUF4232"/>
    <property type="match status" value="1"/>
</dbReference>
<feature type="region of interest" description="Disordered" evidence="1">
    <location>
        <begin position="32"/>
        <end position="92"/>
    </location>
</feature>
<evidence type="ECO:0000256" key="1">
    <source>
        <dbReference type="SAM" id="MobiDB-lite"/>
    </source>
</evidence>
<gene>
    <name evidence="3" type="ORF">CVAR292_01340</name>
</gene>
<dbReference type="Proteomes" id="UP000182498">
    <property type="component" value="Unassembled WGS sequence"/>
</dbReference>
<evidence type="ECO:0000259" key="2">
    <source>
        <dbReference type="Pfam" id="PF14016"/>
    </source>
</evidence>
<evidence type="ECO:0000313" key="3">
    <source>
        <dbReference type="EMBL" id="CUU66003.1"/>
    </source>
</evidence>
<sequence length="229" mass="22594">MTTSAPNTCTHRRWAAGAVLAGTVVLALTACGSDDDESPSTTASAGSGATVTDTVTPIPAPSAPGTDTDAAPAPGGSDGDGSGGGDAADSRCHTSELEVTLAGGDAGAGSQYLTLDFRNISVRDCTVSGYPGVSLVGDDNGTQIGAPAERDGSGSGGGPVPLSPGASAVAQLQVTQPENYGDRCTVTTADGLRIYPPDELDASYLAAPNLRGCLNDDLSTLRIRALSPA</sequence>
<dbReference type="AlphaFoldDB" id="A0A0X2NKK3"/>
<feature type="compositionally biased region" description="Gly residues" evidence="1">
    <location>
        <begin position="76"/>
        <end position="86"/>
    </location>
</feature>
<dbReference type="OrthoDB" id="3268346at2"/>
<feature type="region of interest" description="Disordered" evidence="1">
    <location>
        <begin position="138"/>
        <end position="165"/>
    </location>
</feature>
<accession>A0A0X2NKK3</accession>
<keyword evidence="4" id="KW-1185">Reference proteome</keyword>
<organism evidence="3 4">
    <name type="scientific">Corynebacterium variabile</name>
    <dbReference type="NCBI Taxonomy" id="1727"/>
    <lineage>
        <taxon>Bacteria</taxon>
        <taxon>Bacillati</taxon>
        <taxon>Actinomycetota</taxon>
        <taxon>Actinomycetes</taxon>
        <taxon>Mycobacteriales</taxon>
        <taxon>Corynebacteriaceae</taxon>
        <taxon>Corynebacterium</taxon>
    </lineage>
</organism>
<protein>
    <recommendedName>
        <fullName evidence="2">DUF4232 domain-containing protein</fullName>
    </recommendedName>
</protein>
<dbReference type="InterPro" id="IPR025326">
    <property type="entry name" value="DUF4232"/>
</dbReference>
<reference evidence="4" key="1">
    <citation type="submission" date="2015-11" db="EMBL/GenBank/DDBJ databases">
        <authorList>
            <person name="Dugat-Bony E."/>
        </authorList>
    </citation>
    <scope>NUCLEOTIDE SEQUENCE [LARGE SCALE GENOMIC DNA]</scope>
    <source>
        <strain evidence="4">Mu292</strain>
    </source>
</reference>